<dbReference type="Proteomes" id="UP000190286">
    <property type="component" value="Unassembled WGS sequence"/>
</dbReference>
<dbReference type="AlphaFoldDB" id="A0A1T4X4A2"/>
<accession>A0A1T4X4A2</accession>
<feature type="domain" description="Helix-turn-helix" evidence="1">
    <location>
        <begin position="50"/>
        <end position="96"/>
    </location>
</feature>
<protein>
    <submittedName>
        <fullName evidence="2">DNA binding domain-containing protein, excisionase family</fullName>
    </submittedName>
</protein>
<evidence type="ECO:0000313" key="3">
    <source>
        <dbReference type="Proteomes" id="UP000190286"/>
    </source>
</evidence>
<sequence length="109" mass="12596">MAATSFQQVTAMLVELNPQIFKKEVFCISSKGFNQCDAYRVMLRKYPDVMNIEQMCDALRISTKTGYKLLHEGKIPAMKIGRSYRIPKAHLFTYLQICGQHCRAENRQC</sequence>
<evidence type="ECO:0000313" key="2">
    <source>
        <dbReference type="EMBL" id="SKA84277.1"/>
    </source>
</evidence>
<dbReference type="Pfam" id="PF12728">
    <property type="entry name" value="HTH_17"/>
    <property type="match status" value="1"/>
</dbReference>
<dbReference type="InterPro" id="IPR041657">
    <property type="entry name" value="HTH_17"/>
</dbReference>
<dbReference type="EMBL" id="FUYF01000006">
    <property type="protein sequence ID" value="SKA84277.1"/>
    <property type="molecule type" value="Genomic_DNA"/>
</dbReference>
<proteinExistence type="predicted"/>
<dbReference type="InterPro" id="IPR010093">
    <property type="entry name" value="SinI_DNA-bd"/>
</dbReference>
<dbReference type="STRING" id="745368.SAMN02745178_01394"/>
<dbReference type="GO" id="GO:0003677">
    <property type="term" value="F:DNA binding"/>
    <property type="evidence" value="ECO:0007669"/>
    <property type="project" value="InterPro"/>
</dbReference>
<organism evidence="2 3">
    <name type="scientific">Gemmiger formicilis</name>
    <dbReference type="NCBI Taxonomy" id="745368"/>
    <lineage>
        <taxon>Bacteria</taxon>
        <taxon>Bacillati</taxon>
        <taxon>Bacillota</taxon>
        <taxon>Clostridia</taxon>
        <taxon>Eubacteriales</taxon>
        <taxon>Gemmiger</taxon>
    </lineage>
</organism>
<keyword evidence="3" id="KW-1185">Reference proteome</keyword>
<evidence type="ECO:0000259" key="1">
    <source>
        <dbReference type="Pfam" id="PF12728"/>
    </source>
</evidence>
<dbReference type="NCBIfam" id="TIGR01764">
    <property type="entry name" value="excise"/>
    <property type="match status" value="1"/>
</dbReference>
<reference evidence="2 3" key="1">
    <citation type="submission" date="2017-02" db="EMBL/GenBank/DDBJ databases">
        <authorList>
            <person name="Peterson S.W."/>
        </authorList>
    </citation>
    <scope>NUCLEOTIDE SEQUENCE [LARGE SCALE GENOMIC DNA]</scope>
    <source>
        <strain evidence="2 3">ATCC 27749</strain>
    </source>
</reference>
<name>A0A1T4X4A2_9FIRM</name>
<gene>
    <name evidence="2" type="ORF">SAMN02745178_01394</name>
</gene>